<keyword evidence="4" id="KW-0732">Signal</keyword>
<dbReference type="AlphaFoldDB" id="A0A3T0N8H2"/>
<evidence type="ECO:0000259" key="5">
    <source>
        <dbReference type="PROSITE" id="PS50222"/>
    </source>
</evidence>
<feature type="signal peptide" evidence="4">
    <location>
        <begin position="1"/>
        <end position="24"/>
    </location>
</feature>
<name>A0A3T0N8H2_9RHOB</name>
<evidence type="ECO:0000256" key="3">
    <source>
        <dbReference type="SAM" id="MobiDB-lite"/>
    </source>
</evidence>
<evidence type="ECO:0000256" key="4">
    <source>
        <dbReference type="SAM" id="SignalP"/>
    </source>
</evidence>
<feature type="region of interest" description="Disordered" evidence="3">
    <location>
        <begin position="92"/>
        <end position="163"/>
    </location>
</feature>
<dbReference type="SUPFAM" id="SSF47473">
    <property type="entry name" value="EF-hand"/>
    <property type="match status" value="1"/>
</dbReference>
<dbReference type="KEGG" id="sedi:EBB79_05625"/>
<feature type="domain" description="EF-hand" evidence="5">
    <location>
        <begin position="110"/>
        <end position="145"/>
    </location>
</feature>
<dbReference type="PROSITE" id="PS00018">
    <property type="entry name" value="EF_HAND_1"/>
    <property type="match status" value="2"/>
</dbReference>
<sequence>MKKAAFIAVIVGTASLIATGAVLAKGGPGGQGMRPSFEELDADGNGEITQAEMDAMKAARFAKVDTNGDGQLSLEELTARGVQKAATHAEKMLERRDANGDGVLSADELSKPHRSGKMFDRFDADGSGTISQEEFEEASNQMHQRGKGKHRPGHQSEAETEQN</sequence>
<feature type="compositionally biased region" description="Polar residues" evidence="3">
    <location>
        <begin position="128"/>
        <end position="143"/>
    </location>
</feature>
<dbReference type="RefSeq" id="WP_127747978.1">
    <property type="nucleotide sequence ID" value="NZ_CP033219.1"/>
</dbReference>
<dbReference type="Pfam" id="PF00036">
    <property type="entry name" value="EF-hand_1"/>
    <property type="match status" value="1"/>
</dbReference>
<feature type="chain" id="PRO_5019078314" evidence="4">
    <location>
        <begin position="25"/>
        <end position="163"/>
    </location>
</feature>
<dbReference type="Proteomes" id="UP000283063">
    <property type="component" value="Chromosome"/>
</dbReference>
<evidence type="ECO:0000256" key="1">
    <source>
        <dbReference type="ARBA" id="ARBA00022723"/>
    </source>
</evidence>
<accession>A0A3T0N8H2</accession>
<reference evidence="6 7" key="1">
    <citation type="submission" date="2018-10" db="EMBL/GenBank/DDBJ databases">
        <title>Parasedimentitalea marina sp. nov., a psychrophilic bacterium isolated from deep seawater of the New Britain Trench.</title>
        <authorList>
            <person name="Cao J."/>
        </authorList>
    </citation>
    <scope>NUCLEOTIDE SEQUENCE [LARGE SCALE GENOMIC DNA]</scope>
    <source>
        <strain evidence="6 7">W43</strain>
    </source>
</reference>
<dbReference type="InterPro" id="IPR002048">
    <property type="entry name" value="EF_hand_dom"/>
</dbReference>
<dbReference type="SMART" id="SM00054">
    <property type="entry name" value="EFh"/>
    <property type="match status" value="3"/>
</dbReference>
<evidence type="ECO:0000313" key="6">
    <source>
        <dbReference type="EMBL" id="AZV80330.1"/>
    </source>
</evidence>
<organism evidence="6 7">
    <name type="scientific">Parasedimentitalea marina</name>
    <dbReference type="NCBI Taxonomy" id="2483033"/>
    <lineage>
        <taxon>Bacteria</taxon>
        <taxon>Pseudomonadati</taxon>
        <taxon>Pseudomonadota</taxon>
        <taxon>Alphaproteobacteria</taxon>
        <taxon>Rhodobacterales</taxon>
        <taxon>Paracoccaceae</taxon>
        <taxon>Parasedimentitalea</taxon>
    </lineage>
</organism>
<protein>
    <submittedName>
        <fullName evidence="6">EF-hand domain-containing protein</fullName>
    </submittedName>
</protein>
<dbReference type="InterPro" id="IPR039647">
    <property type="entry name" value="EF_hand_pair_protein_CML-like"/>
</dbReference>
<dbReference type="GO" id="GO:0005509">
    <property type="term" value="F:calcium ion binding"/>
    <property type="evidence" value="ECO:0007669"/>
    <property type="project" value="InterPro"/>
</dbReference>
<dbReference type="InterPro" id="IPR011992">
    <property type="entry name" value="EF-hand-dom_pair"/>
</dbReference>
<evidence type="ECO:0000256" key="2">
    <source>
        <dbReference type="ARBA" id="ARBA00022737"/>
    </source>
</evidence>
<dbReference type="OrthoDB" id="5470953at2"/>
<feature type="domain" description="EF-hand" evidence="5">
    <location>
        <begin position="52"/>
        <end position="87"/>
    </location>
</feature>
<gene>
    <name evidence="6" type="ORF">EBB79_05625</name>
</gene>
<dbReference type="Pfam" id="PF13202">
    <property type="entry name" value="EF-hand_5"/>
    <property type="match status" value="3"/>
</dbReference>
<dbReference type="CDD" id="cd00051">
    <property type="entry name" value="EFh"/>
    <property type="match status" value="2"/>
</dbReference>
<dbReference type="Gene3D" id="1.10.238.10">
    <property type="entry name" value="EF-hand"/>
    <property type="match status" value="2"/>
</dbReference>
<keyword evidence="2" id="KW-0677">Repeat</keyword>
<feature type="compositionally biased region" description="Basic residues" evidence="3">
    <location>
        <begin position="144"/>
        <end position="153"/>
    </location>
</feature>
<dbReference type="PANTHER" id="PTHR10891">
    <property type="entry name" value="EF-HAND CALCIUM-BINDING DOMAIN CONTAINING PROTEIN"/>
    <property type="match status" value="1"/>
</dbReference>
<keyword evidence="1" id="KW-0479">Metal-binding</keyword>
<dbReference type="EMBL" id="CP033219">
    <property type="protein sequence ID" value="AZV80330.1"/>
    <property type="molecule type" value="Genomic_DNA"/>
</dbReference>
<keyword evidence="7" id="KW-1185">Reference proteome</keyword>
<dbReference type="PROSITE" id="PS50222">
    <property type="entry name" value="EF_HAND_2"/>
    <property type="match status" value="2"/>
</dbReference>
<proteinExistence type="predicted"/>
<evidence type="ECO:0000313" key="7">
    <source>
        <dbReference type="Proteomes" id="UP000283063"/>
    </source>
</evidence>
<dbReference type="InterPro" id="IPR018247">
    <property type="entry name" value="EF_Hand_1_Ca_BS"/>
</dbReference>